<dbReference type="EMBL" id="HQ336222">
    <property type="protein sequence ID" value="ADO18785.1"/>
    <property type="molecule type" value="Genomic_DNA"/>
</dbReference>
<dbReference type="EMBL" id="KM982403">
    <property type="protein sequence ID" value="AKI81340.1"/>
    <property type="molecule type" value="Genomic_DNA"/>
</dbReference>
<dbReference type="Gene3D" id="3.40.50.720">
    <property type="entry name" value="NAD(P)-binding Rossmann-like Domain"/>
    <property type="match status" value="1"/>
</dbReference>
<dbReference type="PANTHER" id="PTHR43544">
    <property type="entry name" value="SHORT-CHAIN DEHYDROGENASE/REDUCTASE"/>
    <property type="match status" value="1"/>
</dbReference>
<dbReference type="SUPFAM" id="SSF51735">
    <property type="entry name" value="NAD(P)-binding Rossmann-fold domains"/>
    <property type="match status" value="1"/>
</dbReference>
<dbReference type="EMBL" id="JN036606">
    <property type="protein sequence ID" value="AEJ34911.1"/>
    <property type="molecule type" value="Genomic_DNA"/>
</dbReference>
<reference evidence="7 8" key="3">
    <citation type="submission" date="2014-10" db="EMBL/GenBank/DDBJ databases">
        <title>Pan-genome analysis of Brazilian lineage A amoebal mimiviruses.</title>
        <authorList>
            <person name="Assis F.L."/>
            <person name="Abrahao J.S."/>
            <person name="Kroon E.G."/>
            <person name="Dornas F.P."/>
            <person name="Andrade K.R."/>
            <person name="Borato P.V.M."/>
            <person name="Pilotto M.R."/>
            <person name="Benamar S."/>
            <person name="LaScola B."/>
            <person name="Colson P."/>
        </authorList>
    </citation>
    <scope>NUCLEOTIDE SEQUENCE [LARGE SCALE GENOMIC DNA]</scope>
    <source>
        <strain evidence="4 8">Amazonia</strain>
        <strain evidence="3 7">Oyster</strain>
    </source>
</reference>
<dbReference type="SMR" id="A0A0G2Y182"/>
<accession>A0A0G2Y182</accession>
<evidence type="ECO:0000313" key="7">
    <source>
        <dbReference type="Proteomes" id="UP000241474"/>
    </source>
</evidence>
<gene>
    <name evidence="1" type="primary">R665</name>
    <name evidence="2" type="ORF">MIMI_R665</name>
</gene>
<dbReference type="Proteomes" id="UP000241474">
    <property type="component" value="Segment"/>
</dbReference>
<evidence type="ECO:0000313" key="4">
    <source>
        <dbReference type="EMBL" id="AKI81340.1"/>
    </source>
</evidence>
<dbReference type="KEGG" id="vg:9925311"/>
<dbReference type="Pfam" id="PF00106">
    <property type="entry name" value="adh_short"/>
    <property type="match status" value="1"/>
</dbReference>
<evidence type="ECO:0000313" key="3">
    <source>
        <dbReference type="EMBL" id="AKI79448.1"/>
    </source>
</evidence>
<dbReference type="OrthoDB" id="5967at10239"/>
<dbReference type="Proteomes" id="UP000274448">
    <property type="component" value="Segment"/>
</dbReference>
<organism evidence="1 5">
    <name type="scientific">Acanthamoeba polyphaga mimivirus</name>
    <name type="common">APMV</name>
    <dbReference type="NCBI Taxonomy" id="212035"/>
    <lineage>
        <taxon>Viruses</taxon>
        <taxon>Varidnaviria</taxon>
        <taxon>Bamfordvirae</taxon>
        <taxon>Nucleocytoviricota</taxon>
        <taxon>Megaviricetes</taxon>
        <taxon>Imitervirales</taxon>
        <taxon>Mimiviridae</taxon>
        <taxon>Megamimivirinae</taxon>
        <taxon>Mimivirus</taxon>
        <taxon>Mimivirus bradfordmassiliense</taxon>
    </lineage>
</organism>
<dbReference type="InterPro" id="IPR036291">
    <property type="entry name" value="NAD(P)-bd_dom_sf"/>
</dbReference>
<evidence type="ECO:0000313" key="5">
    <source>
        <dbReference type="Proteomes" id="UP000201519"/>
    </source>
</evidence>
<dbReference type="PANTHER" id="PTHR43544:SF2">
    <property type="entry name" value="OXIDOREDUCTASE"/>
    <property type="match status" value="1"/>
</dbReference>
<dbReference type="Proteomes" id="UP000240552">
    <property type="component" value="Segment"/>
</dbReference>
<dbReference type="GeneID" id="9925311"/>
<dbReference type="GO" id="GO:0016491">
    <property type="term" value="F:oxidoreductase activity"/>
    <property type="evidence" value="ECO:0007669"/>
    <property type="project" value="TreeGrafter"/>
</dbReference>
<reference evidence="1 5" key="2">
    <citation type="journal article" date="2011" name="Virol. J.">
        <title>Breaking the 1000-gene barrier for Mimivirus using ultra-deep genome and transcriptome sequencing.</title>
        <authorList>
            <person name="Legendre M."/>
            <person name="Santini S."/>
            <person name="Rico A."/>
            <person name="Abergel C."/>
            <person name="Claverie J.M."/>
        </authorList>
    </citation>
    <scope>NUCLEOTIDE SEQUENCE [LARGE SCALE GENOMIC DNA]</scope>
</reference>
<evidence type="ECO:0000313" key="6">
    <source>
        <dbReference type="Proteomes" id="UP000240552"/>
    </source>
</evidence>
<evidence type="ECO:0000313" key="1">
    <source>
        <dbReference type="EMBL" id="ADO18785.1"/>
    </source>
</evidence>
<accession>E3VZL4</accession>
<organismHost>
    <name type="scientific">Acanthamoeba polyphaga</name>
    <name type="common">Amoeba</name>
    <dbReference type="NCBI Taxonomy" id="5757"/>
</organismHost>
<dbReference type="InterPro" id="IPR051468">
    <property type="entry name" value="Fungal_SecMetab_SDRs"/>
</dbReference>
<name>A0A0G2Y182_MIMIV</name>
<dbReference type="RefSeq" id="YP_003987187.1">
    <property type="nucleotide sequence ID" value="NC_014649.1"/>
</dbReference>
<reference evidence="2 6" key="1">
    <citation type="journal article" date="2011" name="Proc. Natl. Acad. Sci. U.S.A.">
        <title>Mimivirus shows dramatic genome reduction after intraamoebal culture.</title>
        <authorList>
            <person name="Boyer M."/>
            <person name="Azza S."/>
            <person name="Barrassi L."/>
            <person name="Klose T."/>
            <person name="Campocasso A."/>
            <person name="Pagnier I."/>
            <person name="Fournous G."/>
            <person name="Borg A."/>
            <person name="Robert C."/>
            <person name="Zhang X."/>
            <person name="Desnues C."/>
            <person name="Henrissat B."/>
            <person name="Rossmann M.G."/>
            <person name="La Scola B."/>
            <person name="Raoult D."/>
        </authorList>
    </citation>
    <scope>NUCLEOTIDE SEQUENCE [LARGE SCALE GENOMIC DNA]</scope>
    <source>
        <strain evidence="2">M4</strain>
    </source>
</reference>
<proteinExistence type="predicted"/>
<dbReference type="InterPro" id="IPR002347">
    <property type="entry name" value="SDR_fam"/>
</dbReference>
<protein>
    <submittedName>
        <fullName evidence="1">Putative oxidoreductase</fullName>
    </submittedName>
</protein>
<keyword evidence="5" id="KW-1185">Reference proteome</keyword>
<evidence type="ECO:0000313" key="2">
    <source>
        <dbReference type="EMBL" id="AEJ34911.1"/>
    </source>
</evidence>
<dbReference type="EMBL" id="KM982401">
    <property type="protein sequence ID" value="AKI79448.1"/>
    <property type="molecule type" value="Genomic_DNA"/>
</dbReference>
<dbReference type="Proteomes" id="UP000201519">
    <property type="component" value="Segment"/>
</dbReference>
<evidence type="ECO:0000313" key="8">
    <source>
        <dbReference type="Proteomes" id="UP000274448"/>
    </source>
</evidence>
<sequence length="467" mass="54465">MEHTEPEKTDLKSVDLIEMEDTEKLIGTKRKFTDVPIVFRPKKKRVIIEYEPNTLDIPVSDQESFLKLSAPYITQLYSAPNVTEYTLRDFFVRDKIMPGLIQIQEKMFNIKKTSIRPCYICKRPMTKVHWFYLYQCNECGNESLKYRYASRNLYGKNALVIGGRIKLGYQIALKLLRAGCRVMITTRSVHNALEFYNQEPDYNEFKSRLFVYSKGFDLGKARESLPDLVNEITNLFGQQQLDILIQNAAQTICFQENIDNKQQEFESLSEAEILDLVKKRGGKRLTFPPVDWRVDFAERYGRVLDRRSINTWSKNIYETSDEEIISVIQSNMIGSILIDKYLIPNMRPSEDTYVIHVHAKEGTFDTHKTMKHTHTNIAKAGLAMLTRCLAGQSENDTEPRSQWPQIHGVNPGWFSIDEYTIYARTRGKIFNPPIDEIDAASRVVHPIFFQKKSYCKSWIDYKKCHHF</sequence>